<keyword evidence="2 5" id="KW-0547">Nucleotide-binding</keyword>
<dbReference type="SUPFAM" id="SSF75304">
    <property type="entry name" value="Amidase signature (AS) enzymes"/>
    <property type="match status" value="1"/>
</dbReference>
<dbReference type="EMBL" id="MHKZ01000012">
    <property type="protein sequence ID" value="OGZ00797.1"/>
    <property type="molecule type" value="Genomic_DNA"/>
</dbReference>
<keyword evidence="3 5" id="KW-0067">ATP-binding</keyword>
<dbReference type="EC" id="6.3.5.7" evidence="5"/>
<dbReference type="PANTHER" id="PTHR11895">
    <property type="entry name" value="TRANSAMIDASE"/>
    <property type="match status" value="1"/>
</dbReference>
<dbReference type="HAMAP" id="MF_00120">
    <property type="entry name" value="GatA"/>
    <property type="match status" value="1"/>
</dbReference>
<dbReference type="Pfam" id="PF01425">
    <property type="entry name" value="Amidase"/>
    <property type="match status" value="1"/>
</dbReference>
<name>A0A1G2CHU5_9BACT</name>
<evidence type="ECO:0000256" key="1">
    <source>
        <dbReference type="ARBA" id="ARBA00022598"/>
    </source>
</evidence>
<dbReference type="Proteomes" id="UP000176287">
    <property type="component" value="Unassembled WGS sequence"/>
</dbReference>
<comment type="subunit">
    <text evidence="5">Heterotrimer of A, B and C subunits.</text>
</comment>
<dbReference type="GO" id="GO:0050567">
    <property type="term" value="F:glutaminyl-tRNA synthase (glutamine-hydrolyzing) activity"/>
    <property type="evidence" value="ECO:0007669"/>
    <property type="project" value="UniProtKB-UniRule"/>
</dbReference>
<protein>
    <recommendedName>
        <fullName evidence="5">Glutamyl-tRNA(Gln) amidotransferase subunit A</fullName>
        <shortName evidence="5">Glu-ADT subunit A</shortName>
        <ecNumber evidence="5">6.3.5.7</ecNumber>
    </recommendedName>
</protein>
<evidence type="ECO:0000313" key="8">
    <source>
        <dbReference type="Proteomes" id="UP000176287"/>
    </source>
</evidence>
<dbReference type="GO" id="GO:0005524">
    <property type="term" value="F:ATP binding"/>
    <property type="evidence" value="ECO:0007669"/>
    <property type="project" value="UniProtKB-KW"/>
</dbReference>
<dbReference type="InterPro" id="IPR023631">
    <property type="entry name" value="Amidase_dom"/>
</dbReference>
<gene>
    <name evidence="5" type="primary">gatA</name>
    <name evidence="7" type="ORF">A3B13_00440</name>
</gene>
<comment type="function">
    <text evidence="5">Allows the formation of correctly charged Gln-tRNA(Gln) through the transamidation of misacylated Glu-tRNA(Gln) in organisms which lack glutaminyl-tRNA synthetase. The reaction takes place in the presence of glutamine and ATP through an activated gamma-phospho-Glu-tRNA(Gln).</text>
</comment>
<comment type="caution">
    <text evidence="7">The sequence shown here is derived from an EMBL/GenBank/DDBJ whole genome shotgun (WGS) entry which is preliminary data.</text>
</comment>
<feature type="active site" description="Charge relay system" evidence="5">
    <location>
        <position position="79"/>
    </location>
</feature>
<dbReference type="STRING" id="1798649.A3B13_00440"/>
<evidence type="ECO:0000259" key="6">
    <source>
        <dbReference type="Pfam" id="PF01425"/>
    </source>
</evidence>
<evidence type="ECO:0000256" key="3">
    <source>
        <dbReference type="ARBA" id="ARBA00022840"/>
    </source>
</evidence>
<evidence type="ECO:0000256" key="4">
    <source>
        <dbReference type="ARBA" id="ARBA00022917"/>
    </source>
</evidence>
<dbReference type="InterPro" id="IPR036928">
    <property type="entry name" value="AS_sf"/>
</dbReference>
<keyword evidence="1 5" id="KW-0436">Ligase</keyword>
<reference evidence="7 8" key="1">
    <citation type="journal article" date="2016" name="Nat. Commun.">
        <title>Thousands of microbial genomes shed light on interconnected biogeochemical processes in an aquifer system.</title>
        <authorList>
            <person name="Anantharaman K."/>
            <person name="Brown C.T."/>
            <person name="Hug L.A."/>
            <person name="Sharon I."/>
            <person name="Castelle C.J."/>
            <person name="Probst A.J."/>
            <person name="Thomas B.C."/>
            <person name="Singh A."/>
            <person name="Wilkins M.J."/>
            <person name="Karaoz U."/>
            <person name="Brodie E.L."/>
            <person name="Williams K.H."/>
            <person name="Hubbard S.S."/>
            <person name="Banfield J.F."/>
        </authorList>
    </citation>
    <scope>NUCLEOTIDE SEQUENCE [LARGE SCALE GENOMIC DNA]</scope>
</reference>
<comment type="similarity">
    <text evidence="5">Belongs to the amidase family. GatA subfamily.</text>
</comment>
<dbReference type="GO" id="GO:0006412">
    <property type="term" value="P:translation"/>
    <property type="evidence" value="ECO:0007669"/>
    <property type="project" value="UniProtKB-UniRule"/>
</dbReference>
<evidence type="ECO:0000313" key="7">
    <source>
        <dbReference type="EMBL" id="OGZ00797.1"/>
    </source>
</evidence>
<dbReference type="GO" id="GO:0030956">
    <property type="term" value="C:glutamyl-tRNA(Gln) amidotransferase complex"/>
    <property type="evidence" value="ECO:0007669"/>
    <property type="project" value="InterPro"/>
</dbReference>
<sequence>MSLNKLTIKKFHDGLLKKDFSALEITKEFFKEISGKDSKIGAYLSLNEEGAIYQAKAVDASVADGKSIGTLAGVPLAIKDNMLIKGLRATAASKILENYVASYDAGVIQKLKTEQAVFLGKTNMDEFAMGSSTENSAFKITRNPRDLERVPGGTSGGSAAAVAADLALGALGSDTGGSIRQPAAFCGVVGLKPTYGAVSRSGLIAAVSSLDQIGTLKKTVQDTALLFNAIRGRDPLDATSSEPLADESYENRLLNPDFEKIKGMTVGIPKEYFIEGLNKEVGDSIELAMKTMESFGVKFKKISLPHTKYALSCYYIINYAEISSNLARFDGIRYSRISAERTPSLALTASRGGQMNADNFPRESAPAPTPSFGVGVNPRKSALLNIYMKQRGKGFGAETKRRIILGTFVLSSGYYDAYYKKAQQIRRLIKNDFDKAFKNVDIILTPVTPELPFKIGEKTSDPLSMYLSDIFTIPVNLAGLPALALPVRTQINADKMQTNADNFPRESAPAPTPSFGVGVNPRKSVSLPIGFQLIGKPWHEPDILGLGQYYEKITVPELY</sequence>
<dbReference type="PANTHER" id="PTHR11895:SF151">
    <property type="entry name" value="GLUTAMYL-TRNA(GLN) AMIDOTRANSFERASE SUBUNIT A"/>
    <property type="match status" value="1"/>
</dbReference>
<dbReference type="AlphaFoldDB" id="A0A1G2CHU5"/>
<organism evidence="7 8">
    <name type="scientific">Candidatus Liptonbacteria bacterium RIFCSPLOWO2_01_FULL_45_15</name>
    <dbReference type="NCBI Taxonomy" id="1798649"/>
    <lineage>
        <taxon>Bacteria</taxon>
        <taxon>Candidatus Liptoniibacteriota</taxon>
    </lineage>
</organism>
<feature type="domain" description="Amidase" evidence="6">
    <location>
        <begin position="24"/>
        <end position="544"/>
    </location>
</feature>
<dbReference type="InterPro" id="IPR004412">
    <property type="entry name" value="GatA"/>
</dbReference>
<evidence type="ECO:0000256" key="2">
    <source>
        <dbReference type="ARBA" id="ARBA00022741"/>
    </source>
</evidence>
<feature type="active site" description="Acyl-ester intermediate" evidence="5">
    <location>
        <position position="178"/>
    </location>
</feature>
<proteinExistence type="inferred from homology"/>
<evidence type="ECO:0000256" key="5">
    <source>
        <dbReference type="HAMAP-Rule" id="MF_00120"/>
    </source>
</evidence>
<comment type="catalytic activity">
    <reaction evidence="5">
        <text>L-glutamyl-tRNA(Gln) + L-glutamine + ATP + H2O = L-glutaminyl-tRNA(Gln) + L-glutamate + ADP + phosphate + H(+)</text>
        <dbReference type="Rhea" id="RHEA:17521"/>
        <dbReference type="Rhea" id="RHEA-COMP:9681"/>
        <dbReference type="Rhea" id="RHEA-COMP:9684"/>
        <dbReference type="ChEBI" id="CHEBI:15377"/>
        <dbReference type="ChEBI" id="CHEBI:15378"/>
        <dbReference type="ChEBI" id="CHEBI:29985"/>
        <dbReference type="ChEBI" id="CHEBI:30616"/>
        <dbReference type="ChEBI" id="CHEBI:43474"/>
        <dbReference type="ChEBI" id="CHEBI:58359"/>
        <dbReference type="ChEBI" id="CHEBI:78520"/>
        <dbReference type="ChEBI" id="CHEBI:78521"/>
        <dbReference type="ChEBI" id="CHEBI:456216"/>
        <dbReference type="EC" id="6.3.5.7"/>
    </reaction>
</comment>
<comment type="caution">
    <text evidence="5">Lacks conserved residue(s) required for the propagation of feature annotation.</text>
</comment>
<dbReference type="Gene3D" id="3.90.1300.10">
    <property type="entry name" value="Amidase signature (AS) domain"/>
    <property type="match status" value="1"/>
</dbReference>
<dbReference type="InterPro" id="IPR000120">
    <property type="entry name" value="Amidase"/>
</dbReference>
<accession>A0A1G2CHU5</accession>
<keyword evidence="4 5" id="KW-0648">Protein biosynthesis</keyword>